<dbReference type="Pfam" id="PF03168">
    <property type="entry name" value="LEA_2"/>
    <property type="match status" value="1"/>
</dbReference>
<keyword evidence="2 6" id="KW-0812">Transmembrane</keyword>
<dbReference type="PANTHER" id="PTHR31234:SF65">
    <property type="entry name" value="LATE EMBRYOGENESIS ABUNDANT PROTEIN, LEA_2 SUBGROUP"/>
    <property type="match status" value="1"/>
</dbReference>
<evidence type="ECO:0000256" key="4">
    <source>
        <dbReference type="ARBA" id="ARBA00023136"/>
    </source>
</evidence>
<protein>
    <recommendedName>
        <fullName evidence="7">Late embryogenesis abundant protein LEA-2 subgroup domain-containing protein</fullName>
    </recommendedName>
</protein>
<dbReference type="GO" id="GO:0098542">
    <property type="term" value="P:defense response to other organism"/>
    <property type="evidence" value="ECO:0007669"/>
    <property type="project" value="InterPro"/>
</dbReference>
<dbReference type="OrthoDB" id="764273at2759"/>
<evidence type="ECO:0000256" key="3">
    <source>
        <dbReference type="ARBA" id="ARBA00022989"/>
    </source>
</evidence>
<feature type="domain" description="Late embryogenesis abundant protein LEA-2 subgroup" evidence="7">
    <location>
        <begin position="105"/>
        <end position="203"/>
    </location>
</feature>
<comment type="caution">
    <text evidence="8">The sequence shown here is derived from an EMBL/GenBank/DDBJ whole genome shotgun (WGS) entry which is preliminary data.</text>
</comment>
<dbReference type="AlphaFoldDB" id="A0A843XB70"/>
<keyword evidence="3 6" id="KW-1133">Transmembrane helix</keyword>
<evidence type="ECO:0000259" key="7">
    <source>
        <dbReference type="Pfam" id="PF03168"/>
    </source>
</evidence>
<evidence type="ECO:0000313" key="9">
    <source>
        <dbReference type="Proteomes" id="UP000652761"/>
    </source>
</evidence>
<feature type="transmembrane region" description="Helical" evidence="6">
    <location>
        <begin position="50"/>
        <end position="73"/>
    </location>
</feature>
<sequence length="225" mass="24673">MATSPEKDQVTPLAAAAASFRTSSSDEEDPASKWSPALPAFHRRRWVRRCCVCCVAAVALALAALLAVGFTVYKVREPVMTMNAISLERMNIAPPNVSLRVVADVSVKNRNLPTFYFDTSLTSLYYHDALVGSAYGPRGRTAGRRTYRMNVTLDVVSDQLLSNAELIQEVQSGTLGMNSSTEVGGHVMVFGLFRHHVDVVMNCTVTVAVANQTILDQFCTERVWI</sequence>
<dbReference type="EMBL" id="NMUH01007060">
    <property type="protein sequence ID" value="MQM16555.1"/>
    <property type="molecule type" value="Genomic_DNA"/>
</dbReference>
<dbReference type="GO" id="GO:0016020">
    <property type="term" value="C:membrane"/>
    <property type="evidence" value="ECO:0007669"/>
    <property type="project" value="UniProtKB-SubCell"/>
</dbReference>
<evidence type="ECO:0000256" key="2">
    <source>
        <dbReference type="ARBA" id="ARBA00022692"/>
    </source>
</evidence>
<gene>
    <name evidence="8" type="ORF">Taro_049515</name>
</gene>
<keyword evidence="9" id="KW-1185">Reference proteome</keyword>
<reference evidence="8" key="1">
    <citation type="submission" date="2017-07" db="EMBL/GenBank/DDBJ databases">
        <title>Taro Niue Genome Assembly and Annotation.</title>
        <authorList>
            <person name="Atibalentja N."/>
            <person name="Keating K."/>
            <person name="Fields C.J."/>
        </authorList>
    </citation>
    <scope>NUCLEOTIDE SEQUENCE</scope>
    <source>
        <strain evidence="8">Niue_2</strain>
        <tissue evidence="8">Leaf</tissue>
    </source>
</reference>
<evidence type="ECO:0000256" key="1">
    <source>
        <dbReference type="ARBA" id="ARBA00004167"/>
    </source>
</evidence>
<dbReference type="PANTHER" id="PTHR31234">
    <property type="entry name" value="LATE EMBRYOGENESIS ABUNDANT (LEA) HYDROXYPROLINE-RICH GLYCOPROTEIN FAMILY"/>
    <property type="match status" value="1"/>
</dbReference>
<organism evidence="8 9">
    <name type="scientific">Colocasia esculenta</name>
    <name type="common">Wild taro</name>
    <name type="synonym">Arum esculentum</name>
    <dbReference type="NCBI Taxonomy" id="4460"/>
    <lineage>
        <taxon>Eukaryota</taxon>
        <taxon>Viridiplantae</taxon>
        <taxon>Streptophyta</taxon>
        <taxon>Embryophyta</taxon>
        <taxon>Tracheophyta</taxon>
        <taxon>Spermatophyta</taxon>
        <taxon>Magnoliopsida</taxon>
        <taxon>Liliopsida</taxon>
        <taxon>Araceae</taxon>
        <taxon>Aroideae</taxon>
        <taxon>Colocasieae</taxon>
        <taxon>Colocasia</taxon>
    </lineage>
</organism>
<evidence type="ECO:0000313" key="8">
    <source>
        <dbReference type="EMBL" id="MQM16555.1"/>
    </source>
</evidence>
<comment type="subcellular location">
    <subcellularLocation>
        <location evidence="1">Membrane</location>
        <topology evidence="1">Single-pass membrane protein</topology>
    </subcellularLocation>
</comment>
<name>A0A843XB70_COLES</name>
<evidence type="ECO:0000256" key="6">
    <source>
        <dbReference type="SAM" id="Phobius"/>
    </source>
</evidence>
<dbReference type="InterPro" id="IPR044839">
    <property type="entry name" value="NDR1-like"/>
</dbReference>
<dbReference type="InterPro" id="IPR004864">
    <property type="entry name" value="LEA_2"/>
</dbReference>
<accession>A0A843XB70</accession>
<keyword evidence="4 6" id="KW-0472">Membrane</keyword>
<dbReference type="Proteomes" id="UP000652761">
    <property type="component" value="Unassembled WGS sequence"/>
</dbReference>
<feature type="region of interest" description="Disordered" evidence="5">
    <location>
        <begin position="1"/>
        <end position="33"/>
    </location>
</feature>
<evidence type="ECO:0000256" key="5">
    <source>
        <dbReference type="SAM" id="MobiDB-lite"/>
    </source>
</evidence>
<proteinExistence type="predicted"/>